<reference evidence="1" key="1">
    <citation type="journal article" date="2012" name="Nat. Commun.">
        <title>The genome of Prunus mume.</title>
        <authorList>
            <person name="Zhang Q."/>
            <person name="Chen W."/>
            <person name="Sun L."/>
            <person name="Zhao F."/>
            <person name="Huang B."/>
            <person name="Yang W."/>
            <person name="Tao Y."/>
            <person name="Wang J."/>
            <person name="Yuan Z."/>
            <person name="Fan G."/>
            <person name="Xing Z."/>
            <person name="Han C."/>
            <person name="Pan H."/>
            <person name="Zhong X."/>
            <person name="Shi W."/>
            <person name="Liang X."/>
            <person name="Du D."/>
            <person name="Sun F."/>
            <person name="Xu Z."/>
            <person name="Hao R."/>
            <person name="Lv T."/>
            <person name="Lv Y."/>
            <person name="Zheng Z."/>
            <person name="Sun M."/>
            <person name="Luo L."/>
            <person name="Cai M."/>
            <person name="Gao Y."/>
            <person name="Wang J."/>
            <person name="Yin Y."/>
            <person name="Xu X."/>
            <person name="Cheng T."/>
            <person name="Wang J."/>
        </authorList>
    </citation>
    <scope>NUCLEOTIDE SEQUENCE [LARGE SCALE GENOMIC DNA]</scope>
</reference>
<organism evidence="1 2">
    <name type="scientific">Prunus mume</name>
    <name type="common">Japanese apricot</name>
    <name type="synonym">Armeniaca mume</name>
    <dbReference type="NCBI Taxonomy" id="102107"/>
    <lineage>
        <taxon>Eukaryota</taxon>
        <taxon>Viridiplantae</taxon>
        <taxon>Streptophyta</taxon>
        <taxon>Embryophyta</taxon>
        <taxon>Tracheophyta</taxon>
        <taxon>Spermatophyta</taxon>
        <taxon>Magnoliopsida</taxon>
        <taxon>eudicotyledons</taxon>
        <taxon>Gunneridae</taxon>
        <taxon>Pentapetalae</taxon>
        <taxon>rosids</taxon>
        <taxon>fabids</taxon>
        <taxon>Rosales</taxon>
        <taxon>Rosaceae</taxon>
        <taxon>Amygdaloideae</taxon>
        <taxon>Amygdaleae</taxon>
        <taxon>Prunus</taxon>
    </lineage>
</organism>
<reference evidence="2" key="2">
    <citation type="submission" date="2025-08" db="UniProtKB">
        <authorList>
            <consortium name="RefSeq"/>
        </authorList>
    </citation>
    <scope>IDENTIFICATION</scope>
</reference>
<evidence type="ECO:0000313" key="2">
    <source>
        <dbReference type="RefSeq" id="XP_016650126.1"/>
    </source>
</evidence>
<gene>
    <name evidence="2" type="primary">LOC107881246</name>
</gene>
<dbReference type="SUPFAM" id="SSF52047">
    <property type="entry name" value="RNI-like"/>
    <property type="match status" value="1"/>
</dbReference>
<sequence>MGNLKSLQLLQIWDCPNLASLPEGLRCLASLERLIIGHCPILKQRCQEETGEDWSKIAHISRAIHTLKNMNTILIKGWVSGDWVPTKNSHGLIVIVQQQVTKKWAIEEFL</sequence>
<dbReference type="Proteomes" id="UP000694861">
    <property type="component" value="Linkage group LG5"/>
</dbReference>
<evidence type="ECO:0000313" key="1">
    <source>
        <dbReference type="Proteomes" id="UP000694861"/>
    </source>
</evidence>
<keyword evidence="1" id="KW-1185">Reference proteome</keyword>
<protein>
    <submittedName>
        <fullName evidence="2">Disease resistance protein RGA1</fullName>
    </submittedName>
</protein>
<accession>A0ABM1LRU9</accession>
<dbReference type="InterPro" id="IPR032675">
    <property type="entry name" value="LRR_dom_sf"/>
</dbReference>
<dbReference type="Gene3D" id="3.80.10.10">
    <property type="entry name" value="Ribonuclease Inhibitor"/>
    <property type="match status" value="1"/>
</dbReference>
<dbReference type="GeneID" id="107881246"/>
<dbReference type="RefSeq" id="XP_016650126.1">
    <property type="nucleotide sequence ID" value="XM_016794640.1"/>
</dbReference>
<name>A0ABM1LRU9_PRUMU</name>
<proteinExistence type="predicted"/>